<protein>
    <submittedName>
        <fullName evidence="2">LPS biosynthesis choline kinase</fullName>
    </submittedName>
</protein>
<keyword evidence="2" id="KW-0418">Kinase</keyword>
<dbReference type="InterPro" id="IPR002575">
    <property type="entry name" value="Aminoglycoside_PTrfase"/>
</dbReference>
<gene>
    <name evidence="2" type="ORF">C7B77_11520</name>
</gene>
<dbReference type="AlphaFoldDB" id="A0A2T1GFY7"/>
<name>A0A2T1GFY7_9CYAN</name>
<dbReference type="InterPro" id="IPR051678">
    <property type="entry name" value="AGP_Transferase"/>
</dbReference>
<evidence type="ECO:0000313" key="3">
    <source>
        <dbReference type="Proteomes" id="UP000238937"/>
    </source>
</evidence>
<evidence type="ECO:0000313" key="2">
    <source>
        <dbReference type="EMBL" id="PSB56546.1"/>
    </source>
</evidence>
<dbReference type="RefSeq" id="WP_106304407.1">
    <property type="nucleotide sequence ID" value="NZ_PVWO01000120.1"/>
</dbReference>
<sequence>MVFLLNRNNVFEYLENLGYRSDNITNQIEPVVAKNFNLLISTTEDSKLLVKQERHNRAGKTVGEFLAESQVHQLAEDFPALNYWKPSISELLHFDRDNSILVFRYLQDYRDLSNFYNKENIFDDRIAQKLGTVLASFHRDTYHRAIYRLALRKERQYSNTSIVKALIRSLEHLTPEIFGIVPDEGLKFYTLYQRYDSLGQALVELGDALKACCLTHNDLKLNNILLHDEWKQPESQIIRIIDWERAAWGDPAFDLGTLIASYLQMWLGSLVVSKSLSIEESLSLAITPLDLVRPSIAALIRAYLQAFPDILIDRPDFLVRVIQFTGLGLIQGIQAGIDYQKTLGNSGIAQLQVAKSLLCRPEQSMLTVFGMNFSSQVSIPA</sequence>
<reference evidence="2 3" key="1">
    <citation type="submission" date="2018-03" db="EMBL/GenBank/DDBJ databases">
        <title>The ancient ancestry and fast evolution of plastids.</title>
        <authorList>
            <person name="Moore K.R."/>
            <person name="Magnabosco C."/>
            <person name="Momper L."/>
            <person name="Gold D.A."/>
            <person name="Bosak T."/>
            <person name="Fournier G.P."/>
        </authorList>
    </citation>
    <scope>NUCLEOTIDE SEQUENCE [LARGE SCALE GENOMIC DNA]</scope>
    <source>
        <strain evidence="2 3">CCALA 037</strain>
    </source>
</reference>
<dbReference type="Pfam" id="PF01636">
    <property type="entry name" value="APH"/>
    <property type="match status" value="1"/>
</dbReference>
<dbReference type="InterPro" id="IPR011009">
    <property type="entry name" value="Kinase-like_dom_sf"/>
</dbReference>
<keyword evidence="2" id="KW-0808">Transferase</keyword>
<dbReference type="SUPFAM" id="SSF56112">
    <property type="entry name" value="Protein kinase-like (PK-like)"/>
    <property type="match status" value="1"/>
</dbReference>
<feature type="domain" description="Aminoglycoside phosphotransferase" evidence="1">
    <location>
        <begin position="40"/>
        <end position="268"/>
    </location>
</feature>
<dbReference type="Proteomes" id="UP000238937">
    <property type="component" value="Unassembled WGS sequence"/>
</dbReference>
<evidence type="ECO:0000259" key="1">
    <source>
        <dbReference type="Pfam" id="PF01636"/>
    </source>
</evidence>
<dbReference type="Gene3D" id="3.90.1200.10">
    <property type="match status" value="1"/>
</dbReference>
<comment type="caution">
    <text evidence="2">The sequence shown here is derived from an EMBL/GenBank/DDBJ whole genome shotgun (WGS) entry which is preliminary data.</text>
</comment>
<dbReference type="PANTHER" id="PTHR21310">
    <property type="entry name" value="AMINOGLYCOSIDE PHOSPHOTRANSFERASE-RELATED-RELATED"/>
    <property type="match status" value="1"/>
</dbReference>
<keyword evidence="3" id="KW-1185">Reference proteome</keyword>
<dbReference type="EMBL" id="PVWO01000120">
    <property type="protein sequence ID" value="PSB56546.1"/>
    <property type="molecule type" value="Genomic_DNA"/>
</dbReference>
<dbReference type="GO" id="GO:0016301">
    <property type="term" value="F:kinase activity"/>
    <property type="evidence" value="ECO:0007669"/>
    <property type="project" value="UniProtKB-KW"/>
</dbReference>
<organism evidence="2 3">
    <name type="scientific">Chamaesiphon polymorphus CCALA 037</name>
    <dbReference type="NCBI Taxonomy" id="2107692"/>
    <lineage>
        <taxon>Bacteria</taxon>
        <taxon>Bacillati</taxon>
        <taxon>Cyanobacteriota</taxon>
        <taxon>Cyanophyceae</taxon>
        <taxon>Gomontiellales</taxon>
        <taxon>Chamaesiphonaceae</taxon>
        <taxon>Chamaesiphon</taxon>
    </lineage>
</organism>
<proteinExistence type="predicted"/>
<dbReference type="OrthoDB" id="3806873at2"/>
<accession>A0A2T1GFY7</accession>